<keyword evidence="2" id="KW-1185">Reference proteome</keyword>
<evidence type="ECO:0000313" key="1">
    <source>
        <dbReference type="EMBL" id="KAI4386590.1"/>
    </source>
</evidence>
<organism evidence="1 2">
    <name type="scientific">Melastoma candidum</name>
    <dbReference type="NCBI Taxonomy" id="119954"/>
    <lineage>
        <taxon>Eukaryota</taxon>
        <taxon>Viridiplantae</taxon>
        <taxon>Streptophyta</taxon>
        <taxon>Embryophyta</taxon>
        <taxon>Tracheophyta</taxon>
        <taxon>Spermatophyta</taxon>
        <taxon>Magnoliopsida</taxon>
        <taxon>eudicotyledons</taxon>
        <taxon>Gunneridae</taxon>
        <taxon>Pentapetalae</taxon>
        <taxon>rosids</taxon>
        <taxon>malvids</taxon>
        <taxon>Myrtales</taxon>
        <taxon>Melastomataceae</taxon>
        <taxon>Melastomatoideae</taxon>
        <taxon>Melastomateae</taxon>
        <taxon>Melastoma</taxon>
    </lineage>
</organism>
<comment type="caution">
    <text evidence="1">The sequence shown here is derived from an EMBL/GenBank/DDBJ whole genome shotgun (WGS) entry which is preliminary data.</text>
</comment>
<proteinExistence type="predicted"/>
<gene>
    <name evidence="1" type="ORF">MLD38_004511</name>
</gene>
<evidence type="ECO:0000313" key="2">
    <source>
        <dbReference type="Proteomes" id="UP001057402"/>
    </source>
</evidence>
<sequence>MAMEVLMCSSSCGGTTDLSPEEEMILVKDLAVAAETATKEGDTFYLLSQSYVYMEWIDLMNRSIIVAGSTTLRKPGLIDNSTLIFEPALEGQRSNIEIHETLLEGRDYVLLPHEVWSQLHSWELSEIFTEELVRYLISAQSNYVFGIIMVVGNMP</sequence>
<protein>
    <submittedName>
        <fullName evidence="1">Uncharacterized protein</fullName>
    </submittedName>
</protein>
<reference evidence="2" key="1">
    <citation type="journal article" date="2023" name="Front. Plant Sci.">
        <title>Chromosomal-level genome assembly of Melastoma candidum provides insights into trichome evolution.</title>
        <authorList>
            <person name="Zhong Y."/>
            <person name="Wu W."/>
            <person name="Sun C."/>
            <person name="Zou P."/>
            <person name="Liu Y."/>
            <person name="Dai S."/>
            <person name="Zhou R."/>
        </authorList>
    </citation>
    <scope>NUCLEOTIDE SEQUENCE [LARGE SCALE GENOMIC DNA]</scope>
</reference>
<dbReference type="Proteomes" id="UP001057402">
    <property type="component" value="Chromosome 2"/>
</dbReference>
<name>A0ACB9S5X6_9MYRT</name>
<accession>A0ACB9S5X6</accession>
<dbReference type="EMBL" id="CM042881">
    <property type="protein sequence ID" value="KAI4386590.1"/>
    <property type="molecule type" value="Genomic_DNA"/>
</dbReference>